<protein>
    <recommendedName>
        <fullName evidence="7">Cystatin-B</fullName>
    </recommendedName>
    <alternativeName>
        <fullName evidence="8">Stefin-B</fullName>
    </alternativeName>
</protein>
<sequence length="110" mass="12423">MATKLPKAPERPEFSMPGGQSKVMAATKEIQKICDQVKGQVEVKTKKKYVKFTAVNYTSQSTNPPKLRIKVHTGGEHYIHLMVSQTLRNGKEEIELLGQQENRTKDDILV</sequence>
<dbReference type="Gene3D" id="3.10.450.10">
    <property type="match status" value="1"/>
</dbReference>
<dbReference type="PANTHER" id="PTHR11414">
    <property type="entry name" value="CYSTATIN FAMILY MEMBER"/>
    <property type="match status" value="1"/>
</dbReference>
<feature type="domain" description="Cystatin" evidence="10">
    <location>
        <begin position="18"/>
        <end position="88"/>
    </location>
</feature>
<dbReference type="Pfam" id="PF00031">
    <property type="entry name" value="Cystatin"/>
    <property type="match status" value="1"/>
</dbReference>
<evidence type="ECO:0000256" key="2">
    <source>
        <dbReference type="ARBA" id="ARBA00009403"/>
    </source>
</evidence>
<name>A0A6A5E3Q8_PERFL</name>
<dbReference type="GO" id="GO:0005829">
    <property type="term" value="C:cytosol"/>
    <property type="evidence" value="ECO:0007669"/>
    <property type="project" value="TreeGrafter"/>
</dbReference>
<gene>
    <name evidence="11" type="ORF">PFLUV_G00256190</name>
</gene>
<dbReference type="AlphaFoldDB" id="A0A6A5E3Q8"/>
<dbReference type="GO" id="GO:0002376">
    <property type="term" value="P:immune system process"/>
    <property type="evidence" value="ECO:0007669"/>
    <property type="project" value="UniProtKB-KW"/>
</dbReference>
<proteinExistence type="inferred from homology"/>
<comment type="caution">
    <text evidence="11">The sequence shown here is derived from an EMBL/GenBank/DDBJ whole genome shotgun (WGS) entry which is preliminary data.</text>
</comment>
<evidence type="ECO:0000313" key="11">
    <source>
        <dbReference type="EMBL" id="KAF1373038.1"/>
    </source>
</evidence>
<comment type="subcellular location">
    <subcellularLocation>
        <location evidence="1">Cytoplasm</location>
    </subcellularLocation>
</comment>
<evidence type="ECO:0000256" key="5">
    <source>
        <dbReference type="ARBA" id="ARBA00022704"/>
    </source>
</evidence>
<dbReference type="GO" id="GO:0004869">
    <property type="term" value="F:cysteine-type endopeptidase inhibitor activity"/>
    <property type="evidence" value="ECO:0007669"/>
    <property type="project" value="UniProtKB-KW"/>
</dbReference>
<keyword evidence="3" id="KW-0963">Cytoplasm</keyword>
<dbReference type="FunFam" id="3.10.450.10:FF:000001">
    <property type="entry name" value="Cystatin-A"/>
    <property type="match status" value="1"/>
</dbReference>
<evidence type="ECO:0000256" key="4">
    <source>
        <dbReference type="ARBA" id="ARBA00022690"/>
    </source>
</evidence>
<evidence type="ECO:0000256" key="7">
    <source>
        <dbReference type="ARBA" id="ARBA00040677"/>
    </source>
</evidence>
<evidence type="ECO:0000256" key="6">
    <source>
        <dbReference type="ARBA" id="ARBA00022859"/>
    </source>
</evidence>
<keyword evidence="4" id="KW-0646">Protease inhibitor</keyword>
<dbReference type="GO" id="GO:0071220">
    <property type="term" value="P:cellular response to bacterial lipoprotein"/>
    <property type="evidence" value="ECO:0007669"/>
    <property type="project" value="UniProtKB-ARBA"/>
</dbReference>
<dbReference type="EMBL" id="VHII01000022">
    <property type="protein sequence ID" value="KAF1373038.1"/>
    <property type="molecule type" value="Genomic_DNA"/>
</dbReference>
<dbReference type="InterPro" id="IPR000010">
    <property type="entry name" value="Cystatin_dom"/>
</dbReference>
<dbReference type="OrthoDB" id="6115262at2759"/>
<dbReference type="InterPro" id="IPR001713">
    <property type="entry name" value="Prot_inh_stefin"/>
</dbReference>
<evidence type="ECO:0000259" key="10">
    <source>
        <dbReference type="Pfam" id="PF00031"/>
    </source>
</evidence>
<keyword evidence="6" id="KW-0391">Immunity</keyword>
<organism evidence="11 12">
    <name type="scientific">Perca fluviatilis</name>
    <name type="common">European perch</name>
    <dbReference type="NCBI Taxonomy" id="8168"/>
    <lineage>
        <taxon>Eukaryota</taxon>
        <taxon>Metazoa</taxon>
        <taxon>Chordata</taxon>
        <taxon>Craniata</taxon>
        <taxon>Vertebrata</taxon>
        <taxon>Euteleostomi</taxon>
        <taxon>Actinopterygii</taxon>
        <taxon>Neopterygii</taxon>
        <taxon>Teleostei</taxon>
        <taxon>Neoteleostei</taxon>
        <taxon>Acanthomorphata</taxon>
        <taxon>Eupercaria</taxon>
        <taxon>Perciformes</taxon>
        <taxon>Percoidei</taxon>
        <taxon>Percidae</taxon>
        <taxon>Percinae</taxon>
        <taxon>Perca</taxon>
    </lineage>
</organism>
<dbReference type="PANTHER" id="PTHR11414:SF21">
    <property type="entry name" value="CYSTATIN 14A, TANDEM DUPLICATE 1-RELATED"/>
    <property type="match status" value="1"/>
</dbReference>
<evidence type="ECO:0000256" key="8">
    <source>
        <dbReference type="ARBA" id="ARBA00041437"/>
    </source>
</evidence>
<keyword evidence="5" id="KW-0789">Thiol protease inhibitor</keyword>
<accession>A0A6A5E3Q8</accession>
<keyword evidence="12" id="KW-1185">Reference proteome</keyword>
<comment type="similarity">
    <text evidence="2">Belongs to the cystatin family.</text>
</comment>
<dbReference type="PRINTS" id="PR00295">
    <property type="entry name" value="STEFINA"/>
</dbReference>
<dbReference type="InterPro" id="IPR046350">
    <property type="entry name" value="Cystatin_sf"/>
</dbReference>
<dbReference type="Proteomes" id="UP000465112">
    <property type="component" value="Chromosome 22"/>
</dbReference>
<reference evidence="11 12" key="1">
    <citation type="submission" date="2019-06" db="EMBL/GenBank/DDBJ databases">
        <title>A chromosome-scale genome assembly of the European perch, Perca fluviatilis.</title>
        <authorList>
            <person name="Roques C."/>
            <person name="Zahm M."/>
            <person name="Cabau C."/>
            <person name="Klopp C."/>
            <person name="Bouchez O."/>
            <person name="Donnadieu C."/>
            <person name="Kuhl H."/>
            <person name="Gislard M."/>
            <person name="Guendouz S."/>
            <person name="Journot L."/>
            <person name="Haffray P."/>
            <person name="Bestin A."/>
            <person name="Morvezen R."/>
            <person name="Feron R."/>
            <person name="Wen M."/>
            <person name="Jouanno E."/>
            <person name="Herpin A."/>
            <person name="Schartl M."/>
            <person name="Postlethwait J."/>
            <person name="Schaerlinger B."/>
            <person name="Chardard D."/>
            <person name="Lecocq T."/>
            <person name="Poncet C."/>
            <person name="Jaffrelo L."/>
            <person name="Lampietro C."/>
            <person name="Guiguen Y."/>
        </authorList>
    </citation>
    <scope>NUCLEOTIDE SEQUENCE [LARGE SCALE GENOMIC DNA]</scope>
    <source>
        <tissue evidence="11">Blood</tissue>
    </source>
</reference>
<evidence type="ECO:0000256" key="3">
    <source>
        <dbReference type="ARBA" id="ARBA00022490"/>
    </source>
</evidence>
<evidence type="ECO:0000256" key="9">
    <source>
        <dbReference type="SAM" id="MobiDB-lite"/>
    </source>
</evidence>
<evidence type="ECO:0000313" key="12">
    <source>
        <dbReference type="Proteomes" id="UP000465112"/>
    </source>
</evidence>
<evidence type="ECO:0000256" key="1">
    <source>
        <dbReference type="ARBA" id="ARBA00004496"/>
    </source>
</evidence>
<dbReference type="SUPFAM" id="SSF54403">
    <property type="entry name" value="Cystatin/monellin"/>
    <property type="match status" value="1"/>
</dbReference>
<feature type="region of interest" description="Disordered" evidence="9">
    <location>
        <begin position="1"/>
        <end position="22"/>
    </location>
</feature>